<dbReference type="GeneID" id="117232182"/>
<keyword evidence="7 10" id="KW-0472">Membrane</keyword>
<keyword evidence="9 10" id="KW-0807">Transducer</keyword>
<sequence length="360" mass="40952">MCASKNIPVPEKMRNTIYCVFIPSYISFGYMRLIKLQYKMLLTAIWKDWSTDSHSNEFHIMAEYAKKGALLSWLDCGIGVVCILVFLQLLLTPLVLDIISPMNETRDLIYIYPAYYYIDDRKYRTIINLHMAYTYILGIIVYVGCDTSYMCIVQHACGQLAVAGHRFKNAIFDLSIVNKTSAIQDEIHERVLRSIRQHQHAIDYLKTIQSIHSTYLCICIGLVMATFSVTLVKVSSSTCKFTQFDSNCNYRASKQVAAQSEISAESIKDVVFLSSQLTHIFLLTVQGQFVQNANDEVTESIYDALWYNTNNKTKLLFVLALRNCLNPPTLSAAGLIILDLKSFSEIIKTSVSYFTVLKSM</sequence>
<feature type="transmembrane region" description="Helical" evidence="10">
    <location>
        <begin position="214"/>
        <end position="232"/>
    </location>
</feature>
<feature type="transmembrane region" description="Helical" evidence="10">
    <location>
        <begin position="15"/>
        <end position="33"/>
    </location>
</feature>
<evidence type="ECO:0000256" key="2">
    <source>
        <dbReference type="ARBA" id="ARBA00022475"/>
    </source>
</evidence>
<accession>A0A6J3K2F7</accession>
<keyword evidence="5 10" id="KW-0552">Olfaction</keyword>
<dbReference type="GO" id="GO:0004984">
    <property type="term" value="F:olfactory receptor activity"/>
    <property type="evidence" value="ECO:0007669"/>
    <property type="project" value="InterPro"/>
</dbReference>
<keyword evidence="8 10" id="KW-0675">Receptor</keyword>
<evidence type="ECO:0000256" key="6">
    <source>
        <dbReference type="ARBA" id="ARBA00022989"/>
    </source>
</evidence>
<protein>
    <recommendedName>
        <fullName evidence="10">Odorant receptor</fullName>
    </recommendedName>
</protein>
<dbReference type="InterPro" id="IPR004117">
    <property type="entry name" value="7tm6_olfct_rcpt"/>
</dbReference>
<evidence type="ECO:0000256" key="3">
    <source>
        <dbReference type="ARBA" id="ARBA00022606"/>
    </source>
</evidence>
<keyword evidence="3 10" id="KW-0716">Sensory transduction</keyword>
<evidence type="ECO:0000256" key="1">
    <source>
        <dbReference type="ARBA" id="ARBA00004651"/>
    </source>
</evidence>
<evidence type="ECO:0000313" key="11">
    <source>
        <dbReference type="Proteomes" id="UP000504631"/>
    </source>
</evidence>
<evidence type="ECO:0000256" key="10">
    <source>
        <dbReference type="RuleBase" id="RU351113"/>
    </source>
</evidence>
<keyword evidence="11" id="KW-1185">Reference proteome</keyword>
<evidence type="ECO:0000256" key="5">
    <source>
        <dbReference type="ARBA" id="ARBA00022725"/>
    </source>
</evidence>
<keyword evidence="2" id="KW-1003">Cell membrane</keyword>
<dbReference type="GO" id="GO:0005886">
    <property type="term" value="C:plasma membrane"/>
    <property type="evidence" value="ECO:0007669"/>
    <property type="project" value="UniProtKB-SubCell"/>
</dbReference>
<dbReference type="RefSeq" id="XP_033347278.1">
    <property type="nucleotide sequence ID" value="XM_033491387.1"/>
</dbReference>
<dbReference type="PANTHER" id="PTHR21137:SF35">
    <property type="entry name" value="ODORANT RECEPTOR 19A-RELATED"/>
    <property type="match status" value="1"/>
</dbReference>
<name>A0A6J3K2F7_9HYME</name>
<evidence type="ECO:0000313" key="12">
    <source>
        <dbReference type="RefSeq" id="XP_033347278.1"/>
    </source>
</evidence>
<gene>
    <name evidence="12" type="primary">LOC117232182</name>
</gene>
<comment type="subcellular location">
    <subcellularLocation>
        <location evidence="1 10">Cell membrane</location>
        <topology evidence="1 10">Multi-pass membrane protein</topology>
    </subcellularLocation>
</comment>
<keyword evidence="6 10" id="KW-1133">Transmembrane helix</keyword>
<comment type="similarity">
    <text evidence="10">Belongs to the insect chemoreceptor superfamily. Heteromeric odorant receptor channel (TC 1.A.69) family.</text>
</comment>
<proteinExistence type="inferred from homology"/>
<dbReference type="GO" id="GO:0007165">
    <property type="term" value="P:signal transduction"/>
    <property type="evidence" value="ECO:0007669"/>
    <property type="project" value="UniProtKB-KW"/>
</dbReference>
<comment type="caution">
    <text evidence="10">Lacks conserved residue(s) required for the propagation of feature annotation.</text>
</comment>
<keyword evidence="4 10" id="KW-0812">Transmembrane</keyword>
<dbReference type="GO" id="GO:0005549">
    <property type="term" value="F:odorant binding"/>
    <property type="evidence" value="ECO:0007669"/>
    <property type="project" value="InterPro"/>
</dbReference>
<dbReference type="KEGG" id="bvk:117232182"/>
<dbReference type="Proteomes" id="UP000504631">
    <property type="component" value="Unplaced"/>
</dbReference>
<evidence type="ECO:0000256" key="4">
    <source>
        <dbReference type="ARBA" id="ARBA00022692"/>
    </source>
</evidence>
<evidence type="ECO:0000256" key="7">
    <source>
        <dbReference type="ARBA" id="ARBA00023136"/>
    </source>
</evidence>
<feature type="transmembrane region" description="Helical" evidence="10">
    <location>
        <begin position="70"/>
        <end position="91"/>
    </location>
</feature>
<dbReference type="AlphaFoldDB" id="A0A6J3K2F7"/>
<evidence type="ECO:0000256" key="8">
    <source>
        <dbReference type="ARBA" id="ARBA00023170"/>
    </source>
</evidence>
<dbReference type="PANTHER" id="PTHR21137">
    <property type="entry name" value="ODORANT RECEPTOR"/>
    <property type="match status" value="1"/>
</dbReference>
<reference evidence="12" key="1">
    <citation type="submission" date="2025-08" db="UniProtKB">
        <authorList>
            <consortium name="RefSeq"/>
        </authorList>
    </citation>
    <scope>IDENTIFICATION</scope>
    <source>
        <tissue evidence="12">Muscle</tissue>
    </source>
</reference>
<evidence type="ECO:0000256" key="9">
    <source>
        <dbReference type="ARBA" id="ARBA00023224"/>
    </source>
</evidence>
<dbReference type="Pfam" id="PF02949">
    <property type="entry name" value="7tm_6"/>
    <property type="match status" value="1"/>
</dbReference>
<feature type="transmembrane region" description="Helical" evidence="10">
    <location>
        <begin position="126"/>
        <end position="145"/>
    </location>
</feature>
<organism evidence="11 12">
    <name type="scientific">Bombus vosnesenskii</name>
    <dbReference type="NCBI Taxonomy" id="207650"/>
    <lineage>
        <taxon>Eukaryota</taxon>
        <taxon>Metazoa</taxon>
        <taxon>Ecdysozoa</taxon>
        <taxon>Arthropoda</taxon>
        <taxon>Hexapoda</taxon>
        <taxon>Insecta</taxon>
        <taxon>Pterygota</taxon>
        <taxon>Neoptera</taxon>
        <taxon>Endopterygota</taxon>
        <taxon>Hymenoptera</taxon>
        <taxon>Apocrita</taxon>
        <taxon>Aculeata</taxon>
        <taxon>Apoidea</taxon>
        <taxon>Anthophila</taxon>
        <taxon>Apidae</taxon>
        <taxon>Bombus</taxon>
        <taxon>Pyrobombus</taxon>
    </lineage>
</organism>